<reference evidence="1" key="1">
    <citation type="submission" date="2018-05" db="EMBL/GenBank/DDBJ databases">
        <authorList>
            <person name="Lanie J.A."/>
            <person name="Ng W.-L."/>
            <person name="Kazmierczak K.M."/>
            <person name="Andrzejewski T.M."/>
            <person name="Davidsen T.M."/>
            <person name="Wayne K.J."/>
            <person name="Tettelin H."/>
            <person name="Glass J.I."/>
            <person name="Rusch D."/>
            <person name="Podicherti R."/>
            <person name="Tsui H.-C.T."/>
            <person name="Winkler M.E."/>
        </authorList>
    </citation>
    <scope>NUCLEOTIDE SEQUENCE</scope>
</reference>
<proteinExistence type="predicted"/>
<feature type="non-terminal residue" evidence="1">
    <location>
        <position position="1"/>
    </location>
</feature>
<gene>
    <name evidence="1" type="ORF">METZ01_LOCUS511608</name>
</gene>
<dbReference type="InterPro" id="IPR023214">
    <property type="entry name" value="HAD_sf"/>
</dbReference>
<evidence type="ECO:0008006" key="2">
    <source>
        <dbReference type="Google" id="ProtNLM"/>
    </source>
</evidence>
<organism evidence="1">
    <name type="scientific">marine metagenome</name>
    <dbReference type="NCBI Taxonomy" id="408172"/>
    <lineage>
        <taxon>unclassified sequences</taxon>
        <taxon>metagenomes</taxon>
        <taxon>ecological metagenomes</taxon>
    </lineage>
</organism>
<protein>
    <recommendedName>
        <fullName evidence="2">Hydrolase</fullName>
    </recommendedName>
</protein>
<dbReference type="EMBL" id="UINC01227742">
    <property type="protein sequence ID" value="SVE58754.1"/>
    <property type="molecule type" value="Genomic_DNA"/>
</dbReference>
<dbReference type="Gene3D" id="3.40.50.1000">
    <property type="entry name" value="HAD superfamily/HAD-like"/>
    <property type="match status" value="1"/>
</dbReference>
<evidence type="ECO:0000313" key="1">
    <source>
        <dbReference type="EMBL" id="SVE58754.1"/>
    </source>
</evidence>
<sequence>NLKPAADLGMKTVWVETDRAWAHADAETTKPDFTTNNLAPWLTEVTKF</sequence>
<accession>A0A383EQA3</accession>
<name>A0A383EQA3_9ZZZZ</name>
<dbReference type="AlphaFoldDB" id="A0A383EQA3"/>